<dbReference type="InterPro" id="IPR027417">
    <property type="entry name" value="P-loop_NTPase"/>
</dbReference>
<keyword evidence="2" id="KW-1185">Reference proteome</keyword>
<dbReference type="AlphaFoldDB" id="A0A166EAP1"/>
<dbReference type="SUPFAM" id="SSF52540">
    <property type="entry name" value="P-loop containing nucleoside triphosphate hydrolases"/>
    <property type="match status" value="1"/>
</dbReference>
<sequence>MRQLGQSEDDDKLRMALENMRYKACTDDDIAYLKTRVAGRSPTAPKLASKEFRNVPVITAHNLQKDHINLLGSDRFANENGQKITSFYSVDRYRAGTADLTTKAARTKNRKVIDYSRQSDRIPDDQQEAIWALEPKYTCHKPGRLDLCIGMLVMLRYNEATECCMTNGANAVVVGWQADADVDRPSLDTLFVKLVNPPRDVHLEGLPLNVVPLVKRSDRIEVVLKNGNKIRLTRLQIPALLNFAVTDYGAQGQTREKNPVDLRNCGSCRGMYVALSRSSTSDGLIIVSDFAGNAHLIQGGLERFVRQEYRELELLNEITRLKYEGKLPVHIHAHRRNTLIRLYQAWIGLGIAPKGIHRSITWSPDAPMSALEPTKDDKWIILTESTKSKPSDGELSQRQAFVNRVCVPALGSSAVVINDAVKRGPINSEDSRPAKKLKSQLSVDDHYPPGFVQDNQNYSCAYDALFNVFQVVWVDRKAVWSKAFRSLNPFMSKLDEGLRQCDRGTISLITVRNRVRKLLHSLDAQTFPYGALECSINNLALALTTSPTLNQTSTETCDKCKTNIEKTDQAAYFVDCDPVNAQGTDACVTQHFNSVLQARCGVCNEQLRQQLKYEMTPDVLVLALSSHDVSLSQTVRMMHITRMKSLHLCGIVYFCDNHFTARVIQLSGCVLFYDGHNTNGVPENDGHIDDFNDTDWRTRSSAAAVMAVYCK</sequence>
<accession>A0A166EAP1</accession>
<proteinExistence type="predicted"/>
<organism evidence="1 2">
    <name type="scientific">Athelia psychrophila</name>
    <dbReference type="NCBI Taxonomy" id="1759441"/>
    <lineage>
        <taxon>Eukaryota</taxon>
        <taxon>Fungi</taxon>
        <taxon>Dikarya</taxon>
        <taxon>Basidiomycota</taxon>
        <taxon>Agaricomycotina</taxon>
        <taxon>Agaricomycetes</taxon>
        <taxon>Agaricomycetidae</taxon>
        <taxon>Atheliales</taxon>
        <taxon>Atheliaceae</taxon>
        <taxon>Athelia</taxon>
    </lineage>
</organism>
<dbReference type="Proteomes" id="UP000076532">
    <property type="component" value="Unassembled WGS sequence"/>
</dbReference>
<evidence type="ECO:0000313" key="1">
    <source>
        <dbReference type="EMBL" id="KZP15573.1"/>
    </source>
</evidence>
<dbReference type="EMBL" id="KV417603">
    <property type="protein sequence ID" value="KZP15573.1"/>
    <property type="molecule type" value="Genomic_DNA"/>
</dbReference>
<name>A0A166EAP1_9AGAM</name>
<gene>
    <name evidence="1" type="ORF">FIBSPDRAFT_750019</name>
</gene>
<evidence type="ECO:0000313" key="2">
    <source>
        <dbReference type="Proteomes" id="UP000076532"/>
    </source>
</evidence>
<reference evidence="1 2" key="1">
    <citation type="journal article" date="2016" name="Mol. Biol. Evol.">
        <title>Comparative Genomics of Early-Diverging Mushroom-Forming Fungi Provides Insights into the Origins of Lignocellulose Decay Capabilities.</title>
        <authorList>
            <person name="Nagy L.G."/>
            <person name="Riley R."/>
            <person name="Tritt A."/>
            <person name="Adam C."/>
            <person name="Daum C."/>
            <person name="Floudas D."/>
            <person name="Sun H."/>
            <person name="Yadav J.S."/>
            <person name="Pangilinan J."/>
            <person name="Larsson K.H."/>
            <person name="Matsuura K."/>
            <person name="Barry K."/>
            <person name="Labutti K."/>
            <person name="Kuo R."/>
            <person name="Ohm R.A."/>
            <person name="Bhattacharya S.S."/>
            <person name="Shirouzu T."/>
            <person name="Yoshinaga Y."/>
            <person name="Martin F.M."/>
            <person name="Grigoriev I.V."/>
            <person name="Hibbett D.S."/>
        </authorList>
    </citation>
    <scope>NUCLEOTIDE SEQUENCE [LARGE SCALE GENOMIC DNA]</scope>
    <source>
        <strain evidence="1 2">CBS 109695</strain>
    </source>
</reference>
<dbReference type="STRING" id="436010.A0A166EAP1"/>
<dbReference type="OrthoDB" id="432234at2759"/>
<protein>
    <submittedName>
        <fullName evidence="1">Uncharacterized protein</fullName>
    </submittedName>
</protein>